<dbReference type="SUPFAM" id="SSF50475">
    <property type="entry name" value="FMN-binding split barrel"/>
    <property type="match status" value="1"/>
</dbReference>
<comment type="caution">
    <text evidence="3">The sequence shown here is derived from an EMBL/GenBank/DDBJ whole genome shotgun (WGS) entry which is preliminary data.</text>
</comment>
<sequence>MDPNAFRLISYGMYVVSSFREGKLNGQIANTVFQVTAEPPLMAVSLNCQNLTNEFIKSSKKFSIAVLSQETPLTTIGTFGFKCGRQVDKFSGVKYQVCSSGNPKILDHSLAHFDLEVVQSVELGSHTLFIGKVVESEILAEGQPMTYDYYHKVKGGKTQKNAPSFVRS</sequence>
<dbReference type="Gene3D" id="2.30.110.10">
    <property type="entry name" value="Electron Transport, Fmn-binding Protein, Chain A"/>
    <property type="match status" value="1"/>
</dbReference>
<organism evidence="3 4">
    <name type="scientific">Candidatus Edwardsbacteria bacterium GWF2_54_11</name>
    <dbReference type="NCBI Taxonomy" id="1817851"/>
    <lineage>
        <taxon>Bacteria</taxon>
        <taxon>Candidatus Edwardsiibacteriota</taxon>
    </lineage>
</organism>
<proteinExistence type="predicted"/>
<gene>
    <name evidence="3" type="ORF">A2024_01775</name>
</gene>
<reference evidence="3 4" key="1">
    <citation type="journal article" date="2016" name="Nat. Commun.">
        <title>Thousands of microbial genomes shed light on interconnected biogeochemical processes in an aquifer system.</title>
        <authorList>
            <person name="Anantharaman K."/>
            <person name="Brown C.T."/>
            <person name="Hug L.A."/>
            <person name="Sharon I."/>
            <person name="Castelle C.J."/>
            <person name="Probst A.J."/>
            <person name="Thomas B.C."/>
            <person name="Singh A."/>
            <person name="Wilkins M.J."/>
            <person name="Karaoz U."/>
            <person name="Brodie E.L."/>
            <person name="Williams K.H."/>
            <person name="Hubbard S.S."/>
            <person name="Banfield J.F."/>
        </authorList>
    </citation>
    <scope>NUCLEOTIDE SEQUENCE [LARGE SCALE GENOMIC DNA]</scope>
</reference>
<dbReference type="GO" id="GO:0042602">
    <property type="term" value="F:riboflavin reductase (NADPH) activity"/>
    <property type="evidence" value="ECO:0007669"/>
    <property type="project" value="TreeGrafter"/>
</dbReference>
<keyword evidence="1" id="KW-0560">Oxidoreductase</keyword>
<dbReference type="Pfam" id="PF01613">
    <property type="entry name" value="Flavin_Reduct"/>
    <property type="match status" value="1"/>
</dbReference>
<dbReference type="AlphaFoldDB" id="A0A1F5RF42"/>
<dbReference type="InterPro" id="IPR012349">
    <property type="entry name" value="Split_barrel_FMN-bd"/>
</dbReference>
<dbReference type="PANTHER" id="PTHR30466">
    <property type="entry name" value="FLAVIN REDUCTASE"/>
    <property type="match status" value="1"/>
</dbReference>
<evidence type="ECO:0000313" key="4">
    <source>
        <dbReference type="Proteomes" id="UP000177230"/>
    </source>
</evidence>
<dbReference type="GO" id="GO:0010181">
    <property type="term" value="F:FMN binding"/>
    <property type="evidence" value="ECO:0007669"/>
    <property type="project" value="InterPro"/>
</dbReference>
<evidence type="ECO:0000256" key="1">
    <source>
        <dbReference type="ARBA" id="ARBA00023002"/>
    </source>
</evidence>
<feature type="domain" description="Flavin reductase like" evidence="2">
    <location>
        <begin position="6"/>
        <end position="156"/>
    </location>
</feature>
<evidence type="ECO:0000259" key="2">
    <source>
        <dbReference type="SMART" id="SM00903"/>
    </source>
</evidence>
<name>A0A1F5RF42_9BACT</name>
<dbReference type="InterPro" id="IPR050268">
    <property type="entry name" value="NADH-dep_flavin_reductase"/>
</dbReference>
<dbReference type="Proteomes" id="UP000177230">
    <property type="component" value="Unassembled WGS sequence"/>
</dbReference>
<dbReference type="InterPro" id="IPR002563">
    <property type="entry name" value="Flavin_Rdtase-like_dom"/>
</dbReference>
<dbReference type="SMART" id="SM00903">
    <property type="entry name" value="Flavin_Reduct"/>
    <property type="match status" value="1"/>
</dbReference>
<accession>A0A1F5RF42</accession>
<protein>
    <submittedName>
        <fullName evidence="3">Flavin reductase</fullName>
    </submittedName>
</protein>
<evidence type="ECO:0000313" key="3">
    <source>
        <dbReference type="EMBL" id="OGF12982.1"/>
    </source>
</evidence>
<dbReference type="PANTHER" id="PTHR30466:SF1">
    <property type="entry name" value="FMN REDUCTASE (NADH) RUTF"/>
    <property type="match status" value="1"/>
</dbReference>
<dbReference type="EMBL" id="MFFM01000027">
    <property type="protein sequence ID" value="OGF12982.1"/>
    <property type="molecule type" value="Genomic_DNA"/>
</dbReference>